<reference evidence="1 2" key="1">
    <citation type="submission" date="2018-10" db="EMBL/GenBank/DDBJ databases">
        <title>An outbreak of IMP-63 producing strain in France.</title>
        <authorList>
            <person name="Bour M."/>
            <person name="Liapis E."/>
            <person name="Plesiat P."/>
        </authorList>
    </citation>
    <scope>NUCLEOTIDE SEQUENCE [LARGE SCALE GENOMIC DNA]</scope>
    <source>
        <strain evidence="1 2">12917</strain>
    </source>
</reference>
<accession>A0A3M8SEF0</accession>
<dbReference type="GeneID" id="99817286"/>
<dbReference type="EMBL" id="RJAI01000126">
    <property type="protein sequence ID" value="RNF77362.1"/>
    <property type="molecule type" value="Genomic_DNA"/>
</dbReference>
<proteinExistence type="predicted"/>
<evidence type="ECO:0000313" key="2">
    <source>
        <dbReference type="Proteomes" id="UP000278162"/>
    </source>
</evidence>
<dbReference type="Proteomes" id="UP000278162">
    <property type="component" value="Unassembled WGS sequence"/>
</dbReference>
<dbReference type="AlphaFoldDB" id="A0A3M8SEF0"/>
<gene>
    <name evidence="1" type="ORF">EFK07_31115</name>
</gene>
<dbReference type="RefSeq" id="WP_047588151.1">
    <property type="nucleotide sequence ID" value="NZ_RJAI01000126.1"/>
</dbReference>
<name>A0A3M8SEF0_PSEPU</name>
<protein>
    <submittedName>
        <fullName evidence="1">Uncharacterized protein</fullName>
    </submittedName>
</protein>
<evidence type="ECO:0000313" key="1">
    <source>
        <dbReference type="EMBL" id="RNF77362.1"/>
    </source>
</evidence>
<comment type="caution">
    <text evidence="1">The sequence shown here is derived from an EMBL/GenBank/DDBJ whole genome shotgun (WGS) entry which is preliminary data.</text>
</comment>
<organism evidence="1 2">
    <name type="scientific">Pseudomonas putida</name>
    <name type="common">Arthrobacter siderocapsulatus</name>
    <dbReference type="NCBI Taxonomy" id="303"/>
    <lineage>
        <taxon>Bacteria</taxon>
        <taxon>Pseudomonadati</taxon>
        <taxon>Pseudomonadota</taxon>
        <taxon>Gammaproteobacteria</taxon>
        <taxon>Pseudomonadales</taxon>
        <taxon>Pseudomonadaceae</taxon>
        <taxon>Pseudomonas</taxon>
    </lineage>
</organism>
<sequence length="241" mass="27183">MRSLLRTLLLPGLPTFEAPLNANQRRFKALHLANRQAFLGQQALLYCLLDDHDMARRHCQACLDELNKCCSRLQALMEGSAEQQRVDTLARLSQGYALMLGASEDDELRHATLAVGELLMLRSLEVAKRLAAGCDSPTAKWLTQCGRIYAYSQRTLCVLALSESLSLRLDRASLLLTCHEHCHQALVELDRLAACHTEANQLLRELEQLHQCSSREPDAPWLHQISTSLLFSLKRLEDFHA</sequence>